<evidence type="ECO:0000313" key="3">
    <source>
        <dbReference type="Proteomes" id="UP000646244"/>
    </source>
</evidence>
<dbReference type="RefSeq" id="WP_190108494.1">
    <property type="nucleotide sequence ID" value="NZ_BMVB01000003.1"/>
</dbReference>
<reference evidence="2" key="1">
    <citation type="journal article" date="2014" name="Int. J. Syst. Evol. Microbiol.">
        <title>Complete genome sequence of Corynebacterium casei LMG S-19264T (=DSM 44701T), isolated from a smear-ripened cheese.</title>
        <authorList>
            <consortium name="US DOE Joint Genome Institute (JGI-PGF)"/>
            <person name="Walter F."/>
            <person name="Albersmeier A."/>
            <person name="Kalinowski J."/>
            <person name="Ruckert C."/>
        </authorList>
    </citation>
    <scope>NUCLEOTIDE SEQUENCE</scope>
    <source>
        <strain evidence="2">JCM 4633</strain>
    </source>
</reference>
<dbReference type="Pfam" id="PF04486">
    <property type="entry name" value="SchA_CurD"/>
    <property type="match status" value="1"/>
</dbReference>
<protein>
    <submittedName>
        <fullName evidence="2">SchA/CurD</fullName>
    </submittedName>
</protein>
<organism evidence="2 3">
    <name type="scientific">Streptomyces cinnamoneus</name>
    <name type="common">Streptoverticillium cinnamoneum</name>
    <dbReference type="NCBI Taxonomy" id="53446"/>
    <lineage>
        <taxon>Bacteria</taxon>
        <taxon>Bacillati</taxon>
        <taxon>Actinomycetota</taxon>
        <taxon>Actinomycetes</taxon>
        <taxon>Kitasatosporales</taxon>
        <taxon>Streptomycetaceae</taxon>
        <taxon>Streptomyces</taxon>
        <taxon>Streptomyces cinnamoneus group</taxon>
    </lineage>
</organism>
<gene>
    <name evidence="2" type="ORF">GCM10010507_11090</name>
</gene>
<dbReference type="AlphaFoldDB" id="A0A918WFL5"/>
<reference evidence="2" key="2">
    <citation type="submission" date="2020-09" db="EMBL/GenBank/DDBJ databases">
        <authorList>
            <person name="Sun Q."/>
            <person name="Ohkuma M."/>
        </authorList>
    </citation>
    <scope>NUCLEOTIDE SEQUENCE</scope>
    <source>
        <strain evidence="2">JCM 4633</strain>
    </source>
</reference>
<dbReference type="InterPro" id="IPR007575">
    <property type="entry name" value="SchA_CurD-like"/>
</dbReference>
<evidence type="ECO:0000259" key="1">
    <source>
        <dbReference type="Pfam" id="PF04486"/>
    </source>
</evidence>
<comment type="caution">
    <text evidence="2">The sequence shown here is derived from an EMBL/GenBank/DDBJ whole genome shotgun (WGS) entry which is preliminary data.</text>
</comment>
<dbReference type="Proteomes" id="UP000646244">
    <property type="component" value="Unassembled WGS sequence"/>
</dbReference>
<evidence type="ECO:0000313" key="2">
    <source>
        <dbReference type="EMBL" id="GHC39161.1"/>
    </source>
</evidence>
<name>A0A918WFL5_STRCJ</name>
<accession>A0A918WFL5</accession>
<proteinExistence type="predicted"/>
<feature type="domain" description="SchA/CurD-like" evidence="1">
    <location>
        <begin position="8"/>
        <end position="120"/>
    </location>
</feature>
<dbReference type="EMBL" id="BMVB01000003">
    <property type="protein sequence ID" value="GHC39161.1"/>
    <property type="molecule type" value="Genomic_DNA"/>
</dbReference>
<sequence>MTDASPKFAAVTWNVKPGTEEEVAEILRAGGRPDSFEITRPDGSPAGRLLATAIFMRGNQIVRVVQYEGEPEALMRHMATQPAVQKVEALLDPYLEKPRPTESPEGFRQFFLDSTMRCLQVRYADRPL</sequence>